<reference evidence="2 3" key="1">
    <citation type="submission" date="2015-12" db="EMBL/GenBank/DDBJ databases">
        <title>Streptococcus penaeicida sp. nov.</title>
        <authorList>
            <person name="Gomez-Gil B."/>
            <person name="Morales-Covarrubias M."/>
        </authorList>
    </citation>
    <scope>NUCLEOTIDE SEQUENCE [LARGE SCALE GENOMIC DNA]</scope>
    <source>
        <strain evidence="2 3">CAIM 1838</strain>
    </source>
</reference>
<feature type="signal peptide" evidence="1">
    <location>
        <begin position="1"/>
        <end position="22"/>
    </location>
</feature>
<sequence>MLSSTRIKSYALISLFSLLALAAGYQSIAYAEQGQNPSQVKVNVKSVEDKLALADKEAEPIYQTMDSLQASIASKKAQNLTPDENSLNQELQKLNEDNSALLSSFRQEMPDKTWSNLEEVKSLVAASHLSANDKKALTSYFEKSISIQNKLDILYSSFEQSVASEDAQLVSLTAQVDRIYEKFGITKDVLSAYYATTGMTAD</sequence>
<dbReference type="AlphaFoldDB" id="A0A2N8LAR5"/>
<evidence type="ECO:0008006" key="4">
    <source>
        <dbReference type="Google" id="ProtNLM"/>
    </source>
</evidence>
<protein>
    <recommendedName>
        <fullName evidence="4">Chromosome assembly protein</fullName>
    </recommendedName>
</protein>
<accession>A0A2N8LAR5</accession>
<feature type="chain" id="PRO_5038567600" description="Chromosome assembly protein" evidence="1">
    <location>
        <begin position="23"/>
        <end position="202"/>
    </location>
</feature>
<dbReference type="OrthoDB" id="2218044at2"/>
<dbReference type="EMBL" id="LOCM01000030">
    <property type="protein sequence ID" value="PND47253.1"/>
    <property type="molecule type" value="Genomic_DNA"/>
</dbReference>
<evidence type="ECO:0000313" key="2">
    <source>
        <dbReference type="EMBL" id="PND47253.1"/>
    </source>
</evidence>
<proteinExistence type="predicted"/>
<keyword evidence="3" id="KW-1185">Reference proteome</keyword>
<dbReference type="RefSeq" id="WP_102777954.1">
    <property type="nucleotide sequence ID" value="NZ_CBCSGP010000004.1"/>
</dbReference>
<name>A0A2N8LAR5_9STRE</name>
<comment type="caution">
    <text evidence="2">The sequence shown here is derived from an EMBL/GenBank/DDBJ whole genome shotgun (WGS) entry which is preliminary data.</text>
</comment>
<dbReference type="Proteomes" id="UP000235963">
    <property type="component" value="Unassembled WGS sequence"/>
</dbReference>
<gene>
    <name evidence="2" type="ORF">AT575_08270</name>
</gene>
<evidence type="ECO:0000256" key="1">
    <source>
        <dbReference type="SAM" id="SignalP"/>
    </source>
</evidence>
<organism evidence="2 3">
    <name type="scientific">Streptococcus penaeicida</name>
    <dbReference type="NCBI Taxonomy" id="1765960"/>
    <lineage>
        <taxon>Bacteria</taxon>
        <taxon>Bacillati</taxon>
        <taxon>Bacillota</taxon>
        <taxon>Bacilli</taxon>
        <taxon>Lactobacillales</taxon>
        <taxon>Streptococcaceae</taxon>
        <taxon>Streptococcus</taxon>
    </lineage>
</organism>
<keyword evidence="1" id="KW-0732">Signal</keyword>
<evidence type="ECO:0000313" key="3">
    <source>
        <dbReference type="Proteomes" id="UP000235963"/>
    </source>
</evidence>